<organism evidence="1 2">
    <name type="scientific">Candida boidinii</name>
    <name type="common">Yeast</name>
    <dbReference type="NCBI Taxonomy" id="5477"/>
    <lineage>
        <taxon>Eukaryota</taxon>
        <taxon>Fungi</taxon>
        <taxon>Dikarya</taxon>
        <taxon>Ascomycota</taxon>
        <taxon>Saccharomycotina</taxon>
        <taxon>Pichiomycetes</taxon>
        <taxon>Pichiales</taxon>
        <taxon>Pichiaceae</taxon>
        <taxon>Ogataea</taxon>
        <taxon>Ogataea/Candida clade</taxon>
    </lineage>
</organism>
<name>A0ACB5TPW1_CANBO</name>
<gene>
    <name evidence="1" type="ORF">Cboi01_000295900</name>
</gene>
<reference evidence="1" key="1">
    <citation type="submission" date="2023-04" db="EMBL/GenBank/DDBJ databases">
        <title>Candida boidinii NBRC 1967.</title>
        <authorList>
            <person name="Ichikawa N."/>
            <person name="Sato H."/>
            <person name="Tonouchi N."/>
        </authorList>
    </citation>
    <scope>NUCLEOTIDE SEQUENCE</scope>
    <source>
        <strain evidence="1">NBRC 1967</strain>
    </source>
</reference>
<accession>A0ACB5TPW1</accession>
<proteinExistence type="predicted"/>
<keyword evidence="2" id="KW-1185">Reference proteome</keyword>
<dbReference type="EMBL" id="BSXV01001476">
    <property type="protein sequence ID" value="GME92977.1"/>
    <property type="molecule type" value="Genomic_DNA"/>
</dbReference>
<evidence type="ECO:0000313" key="2">
    <source>
        <dbReference type="Proteomes" id="UP001165101"/>
    </source>
</evidence>
<protein>
    <submittedName>
        <fullName evidence="1">Unnamed protein product</fullName>
    </submittedName>
</protein>
<sequence length="246" mass="27812">MQGSYVKKGLPLPYNLRPKYRKSKLDKESVNFFISKRRKILGYLILLTFFGFLIFSNLPEKERDIDWKIEVPSDSILADKLANDDRVSANEEDLSKSSIDSVKSEIDEDTLEEEEESITEKLNAKKNVVIIDHLTEDEIDKLESNESNDIKSSKKITIKDHEAEDKKLASGLTSKSKVDKEVYYDPNEDPEDVTSKNSIKQSAEDDDDDDDEGISLGAASVLKSSDNKNSLKDEIDGLKKADKNNN</sequence>
<evidence type="ECO:0000313" key="1">
    <source>
        <dbReference type="EMBL" id="GME92977.1"/>
    </source>
</evidence>
<comment type="caution">
    <text evidence="1">The sequence shown here is derived from an EMBL/GenBank/DDBJ whole genome shotgun (WGS) entry which is preliminary data.</text>
</comment>
<dbReference type="Proteomes" id="UP001165101">
    <property type="component" value="Unassembled WGS sequence"/>
</dbReference>